<evidence type="ECO:0000313" key="3">
    <source>
        <dbReference type="Proteomes" id="UP000004263"/>
    </source>
</evidence>
<keyword evidence="3" id="KW-1185">Reference proteome</keyword>
<dbReference type="OrthoDB" id="6367556at2"/>
<name>Q1N6R3_9GAMM</name>
<evidence type="ECO:0000313" key="2">
    <source>
        <dbReference type="EMBL" id="EAT13529.1"/>
    </source>
</evidence>
<keyword evidence="1" id="KW-1133">Transmembrane helix</keyword>
<dbReference type="AlphaFoldDB" id="Q1N6R3"/>
<reference evidence="2 3" key="1">
    <citation type="submission" date="2006-03" db="EMBL/GenBank/DDBJ databases">
        <authorList>
            <person name="Pinhassi J."/>
            <person name="Pedros-Alio C."/>
            <person name="Ferriera S."/>
            <person name="Johnson J."/>
            <person name="Kravitz S."/>
            <person name="Halpern A."/>
            <person name="Remington K."/>
            <person name="Beeson K."/>
            <person name="Tran B."/>
            <person name="Rogers Y.-H."/>
            <person name="Friedman R."/>
            <person name="Venter J.C."/>
        </authorList>
    </citation>
    <scope>NUCLEOTIDE SEQUENCE [LARGE SCALE GENOMIC DNA]</scope>
    <source>
        <strain evidence="2 3">RED65</strain>
    </source>
</reference>
<dbReference type="STRING" id="207949.RED65_09064"/>
<keyword evidence="1" id="KW-0472">Membrane</keyword>
<feature type="transmembrane region" description="Helical" evidence="1">
    <location>
        <begin position="87"/>
        <end position="106"/>
    </location>
</feature>
<sequence length="111" mass="12914">MKGKWKEAKDRLFRTEYPRWRSLLSCAILLLLTTGMVLGWWYAYYTSSEIACHRGILYFSVVWLAVQWMVIGYLCCYQNIPAFARGAIKLLILLGNVWFGLFVFSLQSCGQ</sequence>
<dbReference type="HOGENOM" id="CLU_2153395_0_0_6"/>
<evidence type="ECO:0000256" key="1">
    <source>
        <dbReference type="SAM" id="Phobius"/>
    </source>
</evidence>
<dbReference type="Proteomes" id="UP000004263">
    <property type="component" value="Unassembled WGS sequence"/>
</dbReference>
<gene>
    <name evidence="2" type="ORF">RED65_09064</name>
</gene>
<accession>Q1N6R3</accession>
<feature type="transmembrane region" description="Helical" evidence="1">
    <location>
        <begin position="55"/>
        <end position="75"/>
    </location>
</feature>
<keyword evidence="1" id="KW-0812">Transmembrane</keyword>
<proteinExistence type="predicted"/>
<comment type="caution">
    <text evidence="2">The sequence shown here is derived from an EMBL/GenBank/DDBJ whole genome shotgun (WGS) entry which is preliminary data.</text>
</comment>
<organism evidence="2 3">
    <name type="scientific">Bermanella marisrubri</name>
    <dbReference type="NCBI Taxonomy" id="207949"/>
    <lineage>
        <taxon>Bacteria</taxon>
        <taxon>Pseudomonadati</taxon>
        <taxon>Pseudomonadota</taxon>
        <taxon>Gammaproteobacteria</taxon>
        <taxon>Oceanospirillales</taxon>
        <taxon>Oceanospirillaceae</taxon>
        <taxon>Bermanella</taxon>
    </lineage>
</organism>
<feature type="transmembrane region" description="Helical" evidence="1">
    <location>
        <begin position="20"/>
        <end position="43"/>
    </location>
</feature>
<dbReference type="EMBL" id="AAQH01000001">
    <property type="protein sequence ID" value="EAT13529.1"/>
    <property type="molecule type" value="Genomic_DNA"/>
</dbReference>
<protein>
    <submittedName>
        <fullName evidence="2">Uncharacterized protein</fullName>
    </submittedName>
</protein>